<accession>A0ABR5ARY9</accession>
<dbReference type="Pfam" id="PF11181">
    <property type="entry name" value="YflT"/>
    <property type="match status" value="1"/>
</dbReference>
<dbReference type="EMBL" id="JXLP01000019">
    <property type="protein sequence ID" value="KIL76938.1"/>
    <property type="molecule type" value="Genomic_DNA"/>
</dbReference>
<feature type="region of interest" description="Disordered" evidence="1">
    <location>
        <begin position="112"/>
        <end position="165"/>
    </location>
</feature>
<comment type="caution">
    <text evidence="3">The sequence shown here is derived from an EMBL/GenBank/DDBJ whole genome shotgun (WGS) entry which is preliminary data.</text>
</comment>
<name>A0ABR5ARY9_BACBA</name>
<evidence type="ECO:0000256" key="1">
    <source>
        <dbReference type="SAM" id="MobiDB-lite"/>
    </source>
</evidence>
<evidence type="ECO:0000313" key="4">
    <source>
        <dbReference type="Proteomes" id="UP000031982"/>
    </source>
</evidence>
<keyword evidence="4" id="KW-1185">Reference proteome</keyword>
<proteinExistence type="predicted"/>
<gene>
    <name evidence="3" type="ORF">SD77_1898</name>
</gene>
<dbReference type="RefSeq" id="WP_041101507.1">
    <property type="nucleotide sequence ID" value="NZ_JARTHD010000039.1"/>
</dbReference>
<protein>
    <recommendedName>
        <fullName evidence="2">General stress protein 17M-like domain-containing protein</fullName>
    </recommendedName>
</protein>
<reference evidence="3 4" key="1">
    <citation type="submission" date="2015-01" db="EMBL/GenBank/DDBJ databases">
        <title>Genome Assembly of Bacillus badius MTCC 1458.</title>
        <authorList>
            <person name="Verma A."/>
            <person name="Khatri I."/>
            <person name="Mual P."/>
            <person name="Subramanian S."/>
            <person name="Krishnamurthi S."/>
        </authorList>
    </citation>
    <scope>NUCLEOTIDE SEQUENCE [LARGE SCALE GENOMIC DNA]</scope>
    <source>
        <strain evidence="3 4">MTCC 1458</strain>
    </source>
</reference>
<organism evidence="3 4">
    <name type="scientific">Bacillus badius</name>
    <dbReference type="NCBI Taxonomy" id="1455"/>
    <lineage>
        <taxon>Bacteria</taxon>
        <taxon>Bacillati</taxon>
        <taxon>Bacillota</taxon>
        <taxon>Bacilli</taxon>
        <taxon>Bacillales</taxon>
        <taxon>Bacillaceae</taxon>
        <taxon>Pseudobacillus</taxon>
    </lineage>
</organism>
<evidence type="ECO:0000259" key="2">
    <source>
        <dbReference type="Pfam" id="PF11181"/>
    </source>
</evidence>
<dbReference type="InterPro" id="IPR025889">
    <property type="entry name" value="GSP17M-like_dom"/>
</dbReference>
<feature type="domain" description="General stress protein 17M-like" evidence="2">
    <location>
        <begin position="6"/>
        <end position="98"/>
    </location>
</feature>
<dbReference type="Proteomes" id="UP000031982">
    <property type="component" value="Unassembled WGS sequence"/>
</dbReference>
<sequence>MPTKKVIGLCSSEIDAIRRIEELKVEGFAASQLYAITKDADFHLMLQNRSGAKVISAGPSIKDKMKAVFSKEAPVKEYLLEFGLSAEDAEAYYKNVEEDLILLAADKESTQATEETAAGIANPPLPDREEAERRRLMKGQRKTESAALEESTLPPDQQALYRDYL</sequence>
<evidence type="ECO:0000313" key="3">
    <source>
        <dbReference type="EMBL" id="KIL76938.1"/>
    </source>
</evidence>